<evidence type="ECO:0000256" key="1">
    <source>
        <dbReference type="SAM" id="MobiDB-lite"/>
    </source>
</evidence>
<organism evidence="2 3">
    <name type="scientific">Shigella flexneri</name>
    <dbReference type="NCBI Taxonomy" id="623"/>
    <lineage>
        <taxon>Bacteria</taxon>
        <taxon>Pseudomonadati</taxon>
        <taxon>Pseudomonadota</taxon>
        <taxon>Gammaproteobacteria</taxon>
        <taxon>Enterobacterales</taxon>
        <taxon>Enterobacteriaceae</taxon>
        <taxon>Shigella</taxon>
    </lineage>
</organism>
<protein>
    <submittedName>
        <fullName evidence="2">Uncharacterized protein</fullName>
    </submittedName>
</protein>
<reference evidence="2 3" key="1">
    <citation type="submission" date="2018-06" db="EMBL/GenBank/DDBJ databases">
        <authorList>
            <consortium name="Pathogen Informatics"/>
            <person name="Doyle S."/>
        </authorList>
    </citation>
    <scope>NUCLEOTIDE SEQUENCE [LARGE SCALE GENOMIC DNA]</scope>
    <source>
        <strain evidence="2 3">4028STDY6275000</strain>
    </source>
</reference>
<evidence type="ECO:0000313" key="3">
    <source>
        <dbReference type="Proteomes" id="UP000260191"/>
    </source>
</evidence>
<name>A0A658Z4M5_SHIFL</name>
<proteinExistence type="predicted"/>
<accession>A0A658Z4M5</accession>
<dbReference type="AlphaFoldDB" id="A0A658Z4M5"/>
<dbReference type="EMBL" id="UIPR01000132">
    <property type="protein sequence ID" value="SVH91855.1"/>
    <property type="molecule type" value="Genomic_DNA"/>
</dbReference>
<feature type="region of interest" description="Disordered" evidence="1">
    <location>
        <begin position="35"/>
        <end position="57"/>
    </location>
</feature>
<sequence length="108" mass="11704">MALSGSKSYTLTVETIHSASGLDASSYAEALPTLSLSPKTSQGKTASVRPPAPRSSSPLEVYQLLASGRPDTLSNLHIYGHRRPHHNYLKSFCMSPVACESPYRWGLE</sequence>
<gene>
    <name evidence="2" type="ORF">SAMEA3710514_04764</name>
</gene>
<evidence type="ECO:0000313" key="2">
    <source>
        <dbReference type="EMBL" id="SVH91855.1"/>
    </source>
</evidence>
<feature type="compositionally biased region" description="Low complexity" evidence="1">
    <location>
        <begin position="46"/>
        <end position="57"/>
    </location>
</feature>
<feature type="compositionally biased region" description="Polar residues" evidence="1">
    <location>
        <begin position="35"/>
        <end position="45"/>
    </location>
</feature>
<dbReference type="Proteomes" id="UP000260191">
    <property type="component" value="Unassembled WGS sequence"/>
</dbReference>